<dbReference type="EMBL" id="LSRX01002021">
    <property type="protein sequence ID" value="OLP76452.1"/>
    <property type="molecule type" value="Genomic_DNA"/>
</dbReference>
<accession>A0A1Q9C0K0</accession>
<dbReference type="Proteomes" id="UP000186817">
    <property type="component" value="Unassembled WGS sequence"/>
</dbReference>
<keyword evidence="2" id="KW-1185">Reference proteome</keyword>
<evidence type="ECO:0000313" key="2">
    <source>
        <dbReference type="Proteomes" id="UP000186817"/>
    </source>
</evidence>
<comment type="caution">
    <text evidence="1">The sequence shown here is derived from an EMBL/GenBank/DDBJ whole genome shotgun (WGS) entry which is preliminary data.</text>
</comment>
<dbReference type="OrthoDB" id="487897at2759"/>
<protein>
    <submittedName>
        <fullName evidence="1">Uncharacterized protein</fullName>
    </submittedName>
</protein>
<reference evidence="1 2" key="1">
    <citation type="submission" date="2016-02" db="EMBL/GenBank/DDBJ databases">
        <title>Genome analysis of coral dinoflagellate symbionts highlights evolutionary adaptations to a symbiotic lifestyle.</title>
        <authorList>
            <person name="Aranda M."/>
            <person name="Li Y."/>
            <person name="Liew Y.J."/>
            <person name="Baumgarten S."/>
            <person name="Simakov O."/>
            <person name="Wilson M."/>
            <person name="Piel J."/>
            <person name="Ashoor H."/>
            <person name="Bougouffa S."/>
            <person name="Bajic V.B."/>
            <person name="Ryu T."/>
            <person name="Ravasi T."/>
            <person name="Bayer T."/>
            <person name="Micklem G."/>
            <person name="Kim H."/>
            <person name="Bhak J."/>
            <person name="Lajeunesse T.C."/>
            <person name="Voolstra C.R."/>
        </authorList>
    </citation>
    <scope>NUCLEOTIDE SEQUENCE [LARGE SCALE GENOMIC DNA]</scope>
    <source>
        <strain evidence="1 2">CCMP2467</strain>
    </source>
</reference>
<dbReference type="AlphaFoldDB" id="A0A1Q9C0K0"/>
<proteinExistence type="predicted"/>
<gene>
    <name evidence="1" type="ORF">AK812_SmicGene43614</name>
</gene>
<organism evidence="1 2">
    <name type="scientific">Symbiodinium microadriaticum</name>
    <name type="common">Dinoflagellate</name>
    <name type="synonym">Zooxanthella microadriatica</name>
    <dbReference type="NCBI Taxonomy" id="2951"/>
    <lineage>
        <taxon>Eukaryota</taxon>
        <taxon>Sar</taxon>
        <taxon>Alveolata</taxon>
        <taxon>Dinophyceae</taxon>
        <taxon>Suessiales</taxon>
        <taxon>Symbiodiniaceae</taxon>
        <taxon>Symbiodinium</taxon>
    </lineage>
</organism>
<evidence type="ECO:0000313" key="1">
    <source>
        <dbReference type="EMBL" id="OLP76452.1"/>
    </source>
</evidence>
<sequence>MSWVTKALASRNTEKRFHQFFSKLSSTLQAAGIGYAGGQTVLTRAMQKHQKIGAAHECTLDVLLDVLLRHINQDVHAVPVAWSIMNISIKASGCHAATVHRQAVKRYLSAAVMHWFASFKPER</sequence>
<name>A0A1Q9C0K0_SYMMI</name>